<organism evidence="2 3">
    <name type="scientific">Nitrosospira multiformis</name>
    <dbReference type="NCBI Taxonomy" id="1231"/>
    <lineage>
        <taxon>Bacteria</taxon>
        <taxon>Pseudomonadati</taxon>
        <taxon>Pseudomonadota</taxon>
        <taxon>Betaproteobacteria</taxon>
        <taxon>Nitrosomonadales</taxon>
        <taxon>Nitrosomonadaceae</taxon>
        <taxon>Nitrosospira</taxon>
    </lineage>
</organism>
<dbReference type="EMBL" id="FPBZ01000013">
    <property type="protein sequence ID" value="SFU66894.1"/>
    <property type="molecule type" value="Genomic_DNA"/>
</dbReference>
<gene>
    <name evidence="2" type="ORF">SAMN05216417_11396</name>
</gene>
<evidence type="ECO:0000313" key="3">
    <source>
        <dbReference type="Proteomes" id="UP000182649"/>
    </source>
</evidence>
<name>A0A1I7I1T2_9PROT</name>
<proteinExistence type="predicted"/>
<sequence length="92" mass="10101">MERGLVDLSGLSGDPESDDRAEKLLARWEAELENSSDMGSVEDRQQPPIIPGNRRSRVRLFDRRARRQSARGPGVCSHAPTKSGSGGESLRV</sequence>
<dbReference type="Proteomes" id="UP000182649">
    <property type="component" value="Unassembled WGS sequence"/>
</dbReference>
<accession>A0A1I7I1T2</accession>
<feature type="compositionally biased region" description="Basic residues" evidence="1">
    <location>
        <begin position="54"/>
        <end position="69"/>
    </location>
</feature>
<feature type="compositionally biased region" description="Basic and acidic residues" evidence="1">
    <location>
        <begin position="18"/>
        <end position="30"/>
    </location>
</feature>
<evidence type="ECO:0000256" key="1">
    <source>
        <dbReference type="SAM" id="MobiDB-lite"/>
    </source>
</evidence>
<protein>
    <submittedName>
        <fullName evidence="2">Uncharacterized protein</fullName>
    </submittedName>
</protein>
<feature type="region of interest" description="Disordered" evidence="1">
    <location>
        <begin position="1"/>
        <end position="92"/>
    </location>
</feature>
<reference evidence="2 3" key="1">
    <citation type="submission" date="2016-10" db="EMBL/GenBank/DDBJ databases">
        <authorList>
            <person name="de Groot N.N."/>
        </authorList>
    </citation>
    <scope>NUCLEOTIDE SEQUENCE [LARGE SCALE GENOMIC DNA]</scope>
    <source>
        <strain evidence="2 3">Nl14</strain>
    </source>
</reference>
<evidence type="ECO:0000313" key="2">
    <source>
        <dbReference type="EMBL" id="SFU66894.1"/>
    </source>
</evidence>
<dbReference type="AlphaFoldDB" id="A0A1I7I1T2"/>